<evidence type="ECO:0000256" key="1">
    <source>
        <dbReference type="SAM" id="SignalP"/>
    </source>
</evidence>
<evidence type="ECO:0000313" key="4">
    <source>
        <dbReference type="Proteomes" id="UP000051952"/>
    </source>
</evidence>
<gene>
    <name evidence="3" type="ORF">BSAL_08010</name>
</gene>
<keyword evidence="4" id="KW-1185">Reference proteome</keyword>
<dbReference type="InterPro" id="IPR021981">
    <property type="entry name" value="DUF3586"/>
</dbReference>
<feature type="chain" id="PRO_5006622211" evidence="1">
    <location>
        <begin position="28"/>
        <end position="537"/>
    </location>
</feature>
<name>A0A0S4JAK7_BODSA</name>
<dbReference type="Pfam" id="PF12131">
    <property type="entry name" value="DUF3586"/>
    <property type="match status" value="1"/>
</dbReference>
<dbReference type="Proteomes" id="UP000051952">
    <property type="component" value="Unassembled WGS sequence"/>
</dbReference>
<dbReference type="InterPro" id="IPR015943">
    <property type="entry name" value="WD40/YVTN_repeat-like_dom_sf"/>
</dbReference>
<evidence type="ECO:0000259" key="2">
    <source>
        <dbReference type="Pfam" id="PF12131"/>
    </source>
</evidence>
<dbReference type="SUPFAM" id="SSF110296">
    <property type="entry name" value="Oligoxyloglucan reducing end-specific cellobiohydrolase"/>
    <property type="match status" value="1"/>
</dbReference>
<dbReference type="GO" id="GO:0004197">
    <property type="term" value="F:cysteine-type endopeptidase activity"/>
    <property type="evidence" value="ECO:0007669"/>
    <property type="project" value="InterPro"/>
</dbReference>
<keyword evidence="1" id="KW-0732">Signal</keyword>
<dbReference type="EMBL" id="CYKH01001428">
    <property type="protein sequence ID" value="CUG87023.1"/>
    <property type="molecule type" value="Genomic_DNA"/>
</dbReference>
<reference evidence="4" key="1">
    <citation type="submission" date="2015-09" db="EMBL/GenBank/DDBJ databases">
        <authorList>
            <consortium name="Pathogen Informatics"/>
        </authorList>
    </citation>
    <scope>NUCLEOTIDE SEQUENCE [LARGE SCALE GENOMIC DNA]</scope>
    <source>
        <strain evidence="4">Lake Konstanz</strain>
    </source>
</reference>
<protein>
    <submittedName>
        <fullName evidence="3">Membrane-associated protein, putative</fullName>
    </submittedName>
</protein>
<evidence type="ECO:0000313" key="3">
    <source>
        <dbReference type="EMBL" id="CUG87023.1"/>
    </source>
</evidence>
<dbReference type="AlphaFoldDB" id="A0A0S4JAK7"/>
<dbReference type="Gene3D" id="2.130.10.10">
    <property type="entry name" value="YVTN repeat-like/Quinoprotein amine dehydrogenase"/>
    <property type="match status" value="1"/>
</dbReference>
<sequence>MQKHLLSALSIAVAVLGVLTHATLTTANVNALPKGWVDLFQPPYENCPSVMMAISCVASSSCFIAGGANGVGFGVLSFDGQPNGNFNTLNMPDMDMMLMAISVGGTADEPRGAAGGIGFGDSVQYFINSTTLMPASQPFFVVTQDLRTTADGKHVLVIDQGGSNAVLFSTNSGKNFTFYNITSLMPSAATYSRYGAIADPKTWYVTLGNWPNSGSSSASTSASTSSKDTIVLSPRTTMVRDHTIKKGWRRVHTPRSASLSDDDGYSCVIAKTADGGATWHNVMYEAKNYYPNGIDCVSATHCVAVGEGFNEKAGGHVWVTFDGLTFTETLHLKDNATGQFSIMSVKFNGENEVWVGGSFASQSTSTGLIYYSQDGGQTWTPHERLEFIGEITDISFTTGGVGFATAITIFQDSTILRYDASGPPQTPAPTWNGPVSQVQCSDDNCSVNCTTVTFAQDVCTGLNGGGSAIGQCKAGMLEQYVFPLSNNCTGLNEMEPMPCGVCEEASNGGSFVTYCSAVPPQSYEIVTGRSMLRRKKP</sequence>
<dbReference type="VEuPathDB" id="TriTrypDB:BSAL_08010"/>
<organism evidence="3 4">
    <name type="scientific">Bodo saltans</name>
    <name type="common">Flagellated protozoan</name>
    <dbReference type="NCBI Taxonomy" id="75058"/>
    <lineage>
        <taxon>Eukaryota</taxon>
        <taxon>Discoba</taxon>
        <taxon>Euglenozoa</taxon>
        <taxon>Kinetoplastea</taxon>
        <taxon>Metakinetoplastina</taxon>
        <taxon>Eubodonida</taxon>
        <taxon>Bodonidae</taxon>
        <taxon>Bodo</taxon>
    </lineage>
</organism>
<proteinExistence type="predicted"/>
<dbReference type="OrthoDB" id="3679835at2759"/>
<accession>A0A0S4JAK7</accession>
<feature type="signal peptide" evidence="1">
    <location>
        <begin position="1"/>
        <end position="27"/>
    </location>
</feature>
<feature type="domain" description="DUF3586" evidence="2">
    <location>
        <begin position="423"/>
        <end position="490"/>
    </location>
</feature>